<proteinExistence type="inferred from homology"/>
<keyword evidence="5" id="KW-0670">Pyruvate</keyword>
<feature type="domain" description="HpcH/HpaI aldolase/citrate lyase" evidence="4">
    <location>
        <begin position="66"/>
        <end position="128"/>
    </location>
</feature>
<accession>A0A3N4MMB7</accession>
<keyword evidence="2" id="KW-0479">Metal-binding</keyword>
<evidence type="ECO:0000313" key="6">
    <source>
        <dbReference type="Proteomes" id="UP000267821"/>
    </source>
</evidence>
<evidence type="ECO:0000259" key="4">
    <source>
        <dbReference type="Pfam" id="PF03328"/>
    </source>
</evidence>
<name>A0A3N4MMB7_9PEZI</name>
<reference evidence="5 6" key="1">
    <citation type="journal article" date="2018" name="Nat. Ecol. Evol.">
        <title>Pezizomycetes genomes reveal the molecular basis of ectomycorrhizal truffle lifestyle.</title>
        <authorList>
            <person name="Murat C."/>
            <person name="Payen T."/>
            <person name="Noel B."/>
            <person name="Kuo A."/>
            <person name="Morin E."/>
            <person name="Chen J."/>
            <person name="Kohler A."/>
            <person name="Krizsan K."/>
            <person name="Balestrini R."/>
            <person name="Da Silva C."/>
            <person name="Montanini B."/>
            <person name="Hainaut M."/>
            <person name="Levati E."/>
            <person name="Barry K.W."/>
            <person name="Belfiori B."/>
            <person name="Cichocki N."/>
            <person name="Clum A."/>
            <person name="Dockter R.B."/>
            <person name="Fauchery L."/>
            <person name="Guy J."/>
            <person name="Iotti M."/>
            <person name="Le Tacon F."/>
            <person name="Lindquist E.A."/>
            <person name="Lipzen A."/>
            <person name="Malagnac F."/>
            <person name="Mello A."/>
            <person name="Molinier V."/>
            <person name="Miyauchi S."/>
            <person name="Poulain J."/>
            <person name="Riccioni C."/>
            <person name="Rubini A."/>
            <person name="Sitrit Y."/>
            <person name="Splivallo R."/>
            <person name="Traeger S."/>
            <person name="Wang M."/>
            <person name="Zifcakova L."/>
            <person name="Wipf D."/>
            <person name="Zambonelli A."/>
            <person name="Paolocci F."/>
            <person name="Nowrousian M."/>
            <person name="Ottonello S."/>
            <person name="Baldrian P."/>
            <person name="Spatafora J.W."/>
            <person name="Henrissat B."/>
            <person name="Nagy L.G."/>
            <person name="Aury J.M."/>
            <person name="Wincker P."/>
            <person name="Grigoriev I.V."/>
            <person name="Bonfante P."/>
            <person name="Martin F.M."/>
        </authorList>
    </citation>
    <scope>NUCLEOTIDE SEQUENCE [LARGE SCALE GENOMIC DNA]</scope>
    <source>
        <strain evidence="5 6">ATCC MYA-4762</strain>
    </source>
</reference>
<keyword evidence="3" id="KW-0456">Lyase</keyword>
<dbReference type="InterPro" id="IPR040442">
    <property type="entry name" value="Pyrv_kinase-like_dom_sf"/>
</dbReference>
<evidence type="ECO:0000256" key="2">
    <source>
        <dbReference type="ARBA" id="ARBA00022723"/>
    </source>
</evidence>
<dbReference type="PANTHER" id="PTHR30502">
    <property type="entry name" value="2-KETO-3-DEOXY-L-RHAMNONATE ALDOLASE"/>
    <property type="match status" value="1"/>
</dbReference>
<dbReference type="InterPro" id="IPR005000">
    <property type="entry name" value="Aldolase/citrate-lyase_domain"/>
</dbReference>
<dbReference type="InterPro" id="IPR050251">
    <property type="entry name" value="HpcH-HpaI_aldolase"/>
</dbReference>
<dbReference type="InParanoid" id="A0A3N4MMB7"/>
<dbReference type="Pfam" id="PF03328">
    <property type="entry name" value="HpcH_HpaI"/>
    <property type="match status" value="1"/>
</dbReference>
<dbReference type="GO" id="GO:0016832">
    <property type="term" value="F:aldehyde-lyase activity"/>
    <property type="evidence" value="ECO:0007669"/>
    <property type="project" value="TreeGrafter"/>
</dbReference>
<evidence type="ECO:0000256" key="3">
    <source>
        <dbReference type="ARBA" id="ARBA00023239"/>
    </source>
</evidence>
<dbReference type="Proteomes" id="UP000267821">
    <property type="component" value="Unassembled WGS sequence"/>
</dbReference>
<dbReference type="EMBL" id="ML121528">
    <property type="protein sequence ID" value="RPB29175.1"/>
    <property type="molecule type" value="Genomic_DNA"/>
</dbReference>
<dbReference type="STRING" id="1051890.A0A3N4MMB7"/>
<dbReference type="GO" id="GO:0005737">
    <property type="term" value="C:cytoplasm"/>
    <property type="evidence" value="ECO:0007669"/>
    <property type="project" value="TreeGrafter"/>
</dbReference>
<dbReference type="SUPFAM" id="SSF51621">
    <property type="entry name" value="Phosphoenolpyruvate/pyruvate domain"/>
    <property type="match status" value="1"/>
</dbReference>
<evidence type="ECO:0000256" key="1">
    <source>
        <dbReference type="ARBA" id="ARBA00005568"/>
    </source>
</evidence>
<evidence type="ECO:0000313" key="5">
    <source>
        <dbReference type="EMBL" id="RPB29175.1"/>
    </source>
</evidence>
<dbReference type="GO" id="GO:0046872">
    <property type="term" value="F:metal ion binding"/>
    <property type="evidence" value="ECO:0007669"/>
    <property type="project" value="UniProtKB-KW"/>
</dbReference>
<gene>
    <name evidence="5" type="ORF">L211DRAFT_855214</name>
</gene>
<dbReference type="InterPro" id="IPR015813">
    <property type="entry name" value="Pyrv/PenolPyrv_kinase-like_dom"/>
</dbReference>
<dbReference type="OrthoDB" id="1621678at2759"/>
<sequence>MQSHNHLLQALRTPRGPSFGVWQLLPGLNVSRSLCQAGRIDFKKKKQKKKDWILIDTEYGNIDDGAMHDAVSASPIVRVPTGEGWMVKHTFPPEWCALDAGAHGVMVPLINNAAEAAQVVSSSKFPPMGNVKEIAAVEGVDVLFVRPFDLGNLIRPHPILSEAIQRILDAANEAGKRAGIFCSYTHFNELGFHVISVVADVCTLGNYLSEGACYCTGGGCSGRDVGPITGSPLSVGTSSNTSLQTP</sequence>
<organism evidence="5 6">
    <name type="scientific">Terfezia boudieri ATCC MYA-4762</name>
    <dbReference type="NCBI Taxonomy" id="1051890"/>
    <lineage>
        <taxon>Eukaryota</taxon>
        <taxon>Fungi</taxon>
        <taxon>Dikarya</taxon>
        <taxon>Ascomycota</taxon>
        <taxon>Pezizomycotina</taxon>
        <taxon>Pezizomycetes</taxon>
        <taxon>Pezizales</taxon>
        <taxon>Pezizaceae</taxon>
        <taxon>Terfezia</taxon>
    </lineage>
</organism>
<dbReference type="Gene3D" id="3.20.20.60">
    <property type="entry name" value="Phosphoenolpyruvate-binding domains"/>
    <property type="match status" value="2"/>
</dbReference>
<comment type="similarity">
    <text evidence="1">Belongs to the HpcH/HpaI aldolase family.</text>
</comment>
<protein>
    <submittedName>
        <fullName evidence="5">Phosphoenolpyruvate/pyruvate domain-containing protein</fullName>
    </submittedName>
</protein>
<keyword evidence="6" id="KW-1185">Reference proteome</keyword>
<dbReference type="AlphaFoldDB" id="A0A3N4MMB7"/>
<dbReference type="PANTHER" id="PTHR30502:SF0">
    <property type="entry name" value="PHOSPHOENOLPYRUVATE CARBOXYLASE FAMILY PROTEIN"/>
    <property type="match status" value="1"/>
</dbReference>